<dbReference type="InterPro" id="IPR013783">
    <property type="entry name" value="Ig-like_fold"/>
</dbReference>
<dbReference type="SUPFAM" id="SSF48726">
    <property type="entry name" value="Immunoglobulin"/>
    <property type="match status" value="1"/>
</dbReference>
<name>A0A851SP17_CERFA</name>
<dbReference type="InterPro" id="IPR036179">
    <property type="entry name" value="Ig-like_dom_sf"/>
</dbReference>
<proteinExistence type="predicted"/>
<dbReference type="Pfam" id="PF13895">
    <property type="entry name" value="Ig_2"/>
    <property type="match status" value="1"/>
</dbReference>
<comment type="caution">
    <text evidence="1">The sequence shown here is derived from an EMBL/GenBank/DDBJ whole genome shotgun (WGS) entry which is preliminary data.</text>
</comment>
<evidence type="ECO:0000313" key="2">
    <source>
        <dbReference type="Proteomes" id="UP000611277"/>
    </source>
</evidence>
<keyword evidence="2" id="KW-1185">Reference proteome</keyword>
<protein>
    <submittedName>
        <fullName evidence="1">SEM7A protein</fullName>
    </submittedName>
</protein>
<dbReference type="Gene3D" id="2.60.40.10">
    <property type="entry name" value="Immunoglobulins"/>
    <property type="match status" value="1"/>
</dbReference>
<dbReference type="Proteomes" id="UP000611277">
    <property type="component" value="Unassembled WGS sequence"/>
</dbReference>
<gene>
    <name evidence="1" type="primary">Sema7a</name>
    <name evidence="1" type="ORF">CERFAM_R14181</name>
</gene>
<feature type="non-terminal residue" evidence="1">
    <location>
        <position position="107"/>
    </location>
</feature>
<reference evidence="1" key="1">
    <citation type="submission" date="2019-09" db="EMBL/GenBank/DDBJ databases">
        <title>Bird 10,000 Genomes (B10K) Project - Family phase.</title>
        <authorList>
            <person name="Zhang G."/>
        </authorList>
    </citation>
    <scope>NUCLEOTIDE SEQUENCE</scope>
    <source>
        <strain evidence="1">OUT-0039</strain>
        <tissue evidence="1">Muscle</tissue>
    </source>
</reference>
<accession>A0A851SP17</accession>
<dbReference type="EMBL" id="WBNC01026066">
    <property type="protein sequence ID" value="NXD04437.1"/>
    <property type="molecule type" value="Genomic_DNA"/>
</dbReference>
<feature type="non-terminal residue" evidence="1">
    <location>
        <position position="1"/>
    </location>
</feature>
<sequence>MPLSRYYLNCSIESHYATYNWYHEDVLIKSCNTSHPQRDCFHFIPSVRREHYGHYVCVSEEDGFRQALVKERLLDHLHFQSQRARAPAMLVSWLQPLLVLVLARVLH</sequence>
<organism evidence="1 2">
    <name type="scientific">Certhia familiaris</name>
    <name type="common">Eurasian treecreeper</name>
    <dbReference type="NCBI Taxonomy" id="73333"/>
    <lineage>
        <taxon>Eukaryota</taxon>
        <taxon>Metazoa</taxon>
        <taxon>Chordata</taxon>
        <taxon>Craniata</taxon>
        <taxon>Vertebrata</taxon>
        <taxon>Euteleostomi</taxon>
        <taxon>Archelosauria</taxon>
        <taxon>Archosauria</taxon>
        <taxon>Dinosauria</taxon>
        <taxon>Saurischia</taxon>
        <taxon>Theropoda</taxon>
        <taxon>Coelurosauria</taxon>
        <taxon>Aves</taxon>
        <taxon>Neognathae</taxon>
        <taxon>Neoaves</taxon>
        <taxon>Telluraves</taxon>
        <taxon>Australaves</taxon>
        <taxon>Passeriformes</taxon>
        <taxon>Certhiidae</taxon>
        <taxon>Certhiinae</taxon>
        <taxon>Certhia</taxon>
    </lineage>
</organism>
<dbReference type="AlphaFoldDB" id="A0A851SP17"/>
<evidence type="ECO:0000313" key="1">
    <source>
        <dbReference type="EMBL" id="NXD04437.1"/>
    </source>
</evidence>